<evidence type="ECO:0000259" key="5">
    <source>
        <dbReference type="Pfam" id="PF08386"/>
    </source>
</evidence>
<evidence type="ECO:0000256" key="3">
    <source>
        <dbReference type="SAM" id="SignalP"/>
    </source>
</evidence>
<protein>
    <recommendedName>
        <fullName evidence="8">Transporter</fullName>
    </recommendedName>
</protein>
<evidence type="ECO:0008006" key="8">
    <source>
        <dbReference type="Google" id="ProtNLM"/>
    </source>
</evidence>
<feature type="signal peptide" evidence="3">
    <location>
        <begin position="1"/>
        <end position="29"/>
    </location>
</feature>
<keyword evidence="2" id="KW-0472">Membrane</keyword>
<feature type="region of interest" description="Disordered" evidence="1">
    <location>
        <begin position="393"/>
        <end position="553"/>
    </location>
</feature>
<keyword evidence="2" id="KW-1133">Transmembrane helix</keyword>
<feature type="transmembrane region" description="Helical" evidence="2">
    <location>
        <begin position="682"/>
        <end position="702"/>
    </location>
</feature>
<feature type="compositionally biased region" description="Low complexity" evidence="1">
    <location>
        <begin position="521"/>
        <end position="548"/>
    </location>
</feature>
<dbReference type="InterPro" id="IPR029058">
    <property type="entry name" value="AB_hydrolase_fold"/>
</dbReference>
<feature type="transmembrane region" description="Helical" evidence="2">
    <location>
        <begin position="744"/>
        <end position="764"/>
    </location>
</feature>
<evidence type="ECO:0000259" key="4">
    <source>
        <dbReference type="Pfam" id="PF00561"/>
    </source>
</evidence>
<dbReference type="SUPFAM" id="SSF53474">
    <property type="entry name" value="alpha/beta-Hydrolases"/>
    <property type="match status" value="1"/>
</dbReference>
<feature type="compositionally biased region" description="Low complexity" evidence="1">
    <location>
        <begin position="399"/>
        <end position="418"/>
    </location>
</feature>
<gene>
    <name evidence="6" type="ORF">Pth03_75180</name>
</gene>
<dbReference type="Pfam" id="PF08386">
    <property type="entry name" value="Abhydrolase_4"/>
    <property type="match status" value="1"/>
</dbReference>
<feature type="domain" description="Peptidase S33 tripeptidyl aminopeptidase-like C-terminal" evidence="5">
    <location>
        <begin position="547"/>
        <end position="619"/>
    </location>
</feature>
<feature type="compositionally biased region" description="Low complexity" evidence="1">
    <location>
        <begin position="471"/>
        <end position="503"/>
    </location>
</feature>
<accession>A0A8J4DEB0</accession>
<dbReference type="InterPro" id="IPR000073">
    <property type="entry name" value="AB_hydrolase_1"/>
</dbReference>
<proteinExistence type="predicted"/>
<feature type="chain" id="PRO_5035185764" description="Transporter" evidence="3">
    <location>
        <begin position="30"/>
        <end position="765"/>
    </location>
</feature>
<dbReference type="Proteomes" id="UP000605992">
    <property type="component" value="Unassembled WGS sequence"/>
</dbReference>
<evidence type="ECO:0000313" key="6">
    <source>
        <dbReference type="EMBL" id="GII59129.1"/>
    </source>
</evidence>
<evidence type="ECO:0000313" key="7">
    <source>
        <dbReference type="Proteomes" id="UP000605992"/>
    </source>
</evidence>
<evidence type="ECO:0000256" key="2">
    <source>
        <dbReference type="SAM" id="Phobius"/>
    </source>
</evidence>
<feature type="domain" description="AB hydrolase-1" evidence="4">
    <location>
        <begin position="104"/>
        <end position="285"/>
    </location>
</feature>
<keyword evidence="3" id="KW-0732">Signal</keyword>
<feature type="compositionally biased region" description="Gly residues" evidence="1">
    <location>
        <begin position="504"/>
        <end position="520"/>
    </location>
</feature>
<keyword evidence="2" id="KW-0812">Transmembrane</keyword>
<dbReference type="Gene3D" id="3.40.50.1820">
    <property type="entry name" value="alpha/beta hydrolase"/>
    <property type="match status" value="2"/>
</dbReference>
<feature type="transmembrane region" description="Helical" evidence="2">
    <location>
        <begin position="653"/>
        <end position="675"/>
    </location>
</feature>
<feature type="compositionally biased region" description="Low complexity" evidence="1">
    <location>
        <begin position="436"/>
        <end position="463"/>
    </location>
</feature>
<name>A0A8J4DEB0_9ACTN</name>
<dbReference type="Pfam" id="PF00561">
    <property type="entry name" value="Abhydrolase_1"/>
    <property type="match status" value="1"/>
</dbReference>
<feature type="transmembrane region" description="Helical" evidence="2">
    <location>
        <begin position="717"/>
        <end position="737"/>
    </location>
</feature>
<dbReference type="EMBL" id="BOOR01000078">
    <property type="protein sequence ID" value="GII59129.1"/>
    <property type="molecule type" value="Genomic_DNA"/>
</dbReference>
<evidence type="ECO:0000256" key="1">
    <source>
        <dbReference type="SAM" id="MobiDB-lite"/>
    </source>
</evidence>
<keyword evidence="7" id="KW-1185">Reference proteome</keyword>
<dbReference type="InterPro" id="IPR013595">
    <property type="entry name" value="Pept_S33_TAP-like_C"/>
</dbReference>
<comment type="caution">
    <text evidence="6">The sequence shown here is derived from an EMBL/GenBank/DDBJ whole genome shotgun (WGS) entry which is preliminary data.</text>
</comment>
<dbReference type="AlphaFoldDB" id="A0A8J4DEB0"/>
<reference evidence="6" key="1">
    <citation type="submission" date="2021-01" db="EMBL/GenBank/DDBJ databases">
        <title>Whole genome shotgun sequence of Planotetraspora thailandica NBRC 104271.</title>
        <authorList>
            <person name="Komaki H."/>
            <person name="Tamura T."/>
        </authorList>
    </citation>
    <scope>NUCLEOTIDE SEQUENCE</scope>
    <source>
        <strain evidence="6">NBRC 104271</strain>
    </source>
</reference>
<sequence>MRGVRGAAVTAFAAAFTLTSVGLPATALATGQPRQGQTTELAQHANVRERQAQLEQRPCPAAVPVGTTCGFLLVPERRDVPDSKIIKVGYAVHKSTAADRKPDPVVYESGGPGSASLQQAKLLVQSVPDHDVVIVEQRGDRYSSPQLKCDEIVTGLVQTLRTPGQTAQETPAIIQQAVACRDRLRSQGIDLTGYRTAEIASDLVDLRRALGYTQWNLFGVGYSTRVMLQAASHDPRGTRSVVLDSFLPARSSSYGDAWPKLAAAIAKMGLTGRFDAMVARLNASPATFETRDPLTDGRVAETLNGNDVATILAESLDDFRAIPIIPSLVDGVADGKTGLLQPLVDQAGDALTSREWGLYYAVRCQDEPATTTAPNRPELFTDTVDRAVCQAWDLPPVPKGTTPATPGTTPATPGTTPSGSGGAKSGTAGAGRERTGSGTTGSARGTGSTKTGTGSTTKTPTTGTGTGGNSTGTKTHGTTGTTGGVTTTQTGTRRPATGATPGATPGGTRGTGSGANGGAGTASLGTGKTGVNGTTKTGTRTGTKTGSTVPTRAAQAPLPPMLVVGGQFDATTPPEAARQSTSRAPSARFVEFAGVGHGVFQSSDCGRRTISTFLDDPHAAAPCDPAKVPEPMVRPGTLFLTSSVYKIMQEPVMVAPLVLFALMSVVQLLGGLVGMVRRRGGWITAVAGVSGVVFIGLAALSLGNSTEAMLTIGIPKLLPWLAVLTVVATVASTVAAFRDHARSIAIVPSMVGLAFIAYTYGWLIG</sequence>
<dbReference type="GO" id="GO:0003824">
    <property type="term" value="F:catalytic activity"/>
    <property type="evidence" value="ECO:0007669"/>
    <property type="project" value="UniProtKB-ARBA"/>
</dbReference>
<organism evidence="6 7">
    <name type="scientific">Planotetraspora thailandica</name>
    <dbReference type="NCBI Taxonomy" id="487172"/>
    <lineage>
        <taxon>Bacteria</taxon>
        <taxon>Bacillati</taxon>
        <taxon>Actinomycetota</taxon>
        <taxon>Actinomycetes</taxon>
        <taxon>Streptosporangiales</taxon>
        <taxon>Streptosporangiaceae</taxon>
        <taxon>Planotetraspora</taxon>
    </lineage>
</organism>